<organism evidence="6 7">
    <name type="scientific">Recurvomyces mirabilis</name>
    <dbReference type="NCBI Taxonomy" id="574656"/>
    <lineage>
        <taxon>Eukaryota</taxon>
        <taxon>Fungi</taxon>
        <taxon>Dikarya</taxon>
        <taxon>Ascomycota</taxon>
        <taxon>Pezizomycotina</taxon>
        <taxon>Dothideomycetes</taxon>
        <taxon>Dothideomycetidae</taxon>
        <taxon>Mycosphaerellales</taxon>
        <taxon>Teratosphaeriaceae</taxon>
        <taxon>Recurvomyces</taxon>
    </lineage>
</organism>
<evidence type="ECO:0000256" key="4">
    <source>
        <dbReference type="ARBA" id="ARBA00023136"/>
    </source>
</evidence>
<evidence type="ECO:0000256" key="2">
    <source>
        <dbReference type="ARBA" id="ARBA00022692"/>
    </source>
</evidence>
<proteinExistence type="predicted"/>
<name>A0AAE0TUA7_9PEZI</name>
<dbReference type="AlphaFoldDB" id="A0AAE0TUA7"/>
<keyword evidence="2 5" id="KW-0812">Transmembrane</keyword>
<dbReference type="GO" id="GO:0016020">
    <property type="term" value="C:membrane"/>
    <property type="evidence" value="ECO:0007669"/>
    <property type="project" value="UniProtKB-SubCell"/>
</dbReference>
<accession>A0AAE0TUA7</accession>
<keyword evidence="3 5" id="KW-1133">Transmembrane helix</keyword>
<dbReference type="InterPro" id="IPR007568">
    <property type="entry name" value="RTA1"/>
</dbReference>
<dbReference type="EMBL" id="JAUTXT010000032">
    <property type="protein sequence ID" value="KAK3672561.1"/>
    <property type="molecule type" value="Genomic_DNA"/>
</dbReference>
<keyword evidence="7" id="KW-1185">Reference proteome</keyword>
<reference evidence="6" key="1">
    <citation type="submission" date="2023-07" db="EMBL/GenBank/DDBJ databases">
        <title>Black Yeasts Isolated from many extreme environments.</title>
        <authorList>
            <person name="Coleine C."/>
            <person name="Stajich J.E."/>
            <person name="Selbmann L."/>
        </authorList>
    </citation>
    <scope>NUCLEOTIDE SEQUENCE</scope>
    <source>
        <strain evidence="6">CCFEE 5485</strain>
    </source>
</reference>
<gene>
    <name evidence="6" type="ORF">LTR78_007612</name>
</gene>
<feature type="transmembrane region" description="Helical" evidence="5">
    <location>
        <begin position="159"/>
        <end position="177"/>
    </location>
</feature>
<dbReference type="PANTHER" id="PTHR31465:SF17">
    <property type="entry name" value="DOMAIN PROTEIN, PUTATIVE (AFU_ORTHOLOGUE AFUA_5G09900)-RELATED"/>
    <property type="match status" value="1"/>
</dbReference>
<evidence type="ECO:0000313" key="6">
    <source>
        <dbReference type="EMBL" id="KAK3672561.1"/>
    </source>
</evidence>
<evidence type="ECO:0000256" key="1">
    <source>
        <dbReference type="ARBA" id="ARBA00004141"/>
    </source>
</evidence>
<dbReference type="PANTHER" id="PTHR31465">
    <property type="entry name" value="PROTEIN RTA1-RELATED"/>
    <property type="match status" value="1"/>
</dbReference>
<evidence type="ECO:0000313" key="7">
    <source>
        <dbReference type="Proteomes" id="UP001274830"/>
    </source>
</evidence>
<protein>
    <submittedName>
        <fullName evidence="6">Uncharacterized protein</fullName>
    </submittedName>
</protein>
<comment type="subcellular location">
    <subcellularLocation>
        <location evidence="1">Membrane</location>
        <topology evidence="1">Multi-pass membrane protein</topology>
    </subcellularLocation>
</comment>
<evidence type="ECO:0000256" key="3">
    <source>
        <dbReference type="ARBA" id="ARBA00022989"/>
    </source>
</evidence>
<keyword evidence="4 5" id="KW-0472">Membrane</keyword>
<comment type="caution">
    <text evidence="6">The sequence shown here is derived from an EMBL/GenBank/DDBJ whole genome shotgun (WGS) entry which is preliminary data.</text>
</comment>
<feature type="transmembrane region" description="Helical" evidence="5">
    <location>
        <begin position="197"/>
        <end position="217"/>
    </location>
</feature>
<sequence>MFPFRSKFVTPLVIGGIMETFGYYGRAWAGSKSDNIGPWALQALLIMSAPPLISATVYMSFGRLISVLEEQGNALMRPKWITPVFLTGDIIAFISQIAGVGLQTTTSQSIQATGQKVVIAGLVFQLILLLCFLANLVVFNKRTNENPTTVSENPQLPRWRLQILSLCISTACIWVRNLVRIAEYGQGPKGSIAAHEVFLYIFDAVPMCAVLTLLLVIHPGRFLQRARRLKPATVTTPDEPKIEEESSRLV</sequence>
<dbReference type="Pfam" id="PF04479">
    <property type="entry name" value="RTA1"/>
    <property type="match status" value="1"/>
</dbReference>
<dbReference type="Proteomes" id="UP001274830">
    <property type="component" value="Unassembled WGS sequence"/>
</dbReference>
<feature type="transmembrane region" description="Helical" evidence="5">
    <location>
        <begin position="80"/>
        <end position="98"/>
    </location>
</feature>
<feature type="transmembrane region" description="Helical" evidence="5">
    <location>
        <begin position="118"/>
        <end position="138"/>
    </location>
</feature>
<feature type="transmembrane region" description="Helical" evidence="5">
    <location>
        <begin position="39"/>
        <end position="59"/>
    </location>
</feature>
<evidence type="ECO:0000256" key="5">
    <source>
        <dbReference type="SAM" id="Phobius"/>
    </source>
</evidence>